<proteinExistence type="predicted"/>
<dbReference type="InterPro" id="IPR013024">
    <property type="entry name" value="GGCT-like"/>
</dbReference>
<dbReference type="KEGG" id="flh:EJ997_02710"/>
<evidence type="ECO:0000313" key="3">
    <source>
        <dbReference type="Proteomes" id="UP000280344"/>
    </source>
</evidence>
<dbReference type="Proteomes" id="UP000280344">
    <property type="component" value="Chromosome"/>
</dbReference>
<evidence type="ECO:0000313" key="2">
    <source>
        <dbReference type="EMBL" id="AZQ76414.1"/>
    </source>
</evidence>
<sequence>MVYGTLRTGQPAHHVVQGRFNLNVLSRAGLLELWVTDHPYPSYPVWPWAVPGKTGLTGEMLFFPQETYTAEVRRMDDWEGYTPGGDPNKMNYIRQKERTAHDKNAWVYVATPWRESYAKNYGTKVISGDITRF</sequence>
<dbReference type="SUPFAM" id="SSF110857">
    <property type="entry name" value="Gamma-glutamyl cyclotransferase-like"/>
    <property type="match status" value="1"/>
</dbReference>
<keyword evidence="3" id="KW-1185">Reference proteome</keyword>
<dbReference type="InterPro" id="IPR009288">
    <property type="entry name" value="AIG2-like_dom"/>
</dbReference>
<protein>
    <recommendedName>
        <fullName evidence="1">Gamma-glutamylcyclotransferase AIG2-like domain-containing protein</fullName>
    </recommendedName>
</protein>
<dbReference type="CDD" id="cd06661">
    <property type="entry name" value="GGCT_like"/>
    <property type="match status" value="1"/>
</dbReference>
<organism evidence="2 3">
    <name type="scientific">Flaviflexus ciconiae</name>
    <dbReference type="NCBI Taxonomy" id="2496867"/>
    <lineage>
        <taxon>Bacteria</taxon>
        <taxon>Bacillati</taxon>
        <taxon>Actinomycetota</taxon>
        <taxon>Actinomycetes</taxon>
        <taxon>Actinomycetales</taxon>
        <taxon>Actinomycetaceae</taxon>
        <taxon>Flaviflexus</taxon>
    </lineage>
</organism>
<dbReference type="Pfam" id="PF06094">
    <property type="entry name" value="GGACT"/>
    <property type="match status" value="1"/>
</dbReference>
<evidence type="ECO:0000259" key="1">
    <source>
        <dbReference type="Pfam" id="PF06094"/>
    </source>
</evidence>
<reference evidence="2 3" key="1">
    <citation type="submission" date="2018-12" db="EMBL/GenBank/DDBJ databases">
        <title>Complete genome sequence of Flaviflexus sp. H23T48.</title>
        <authorList>
            <person name="Bae J.-W."/>
            <person name="Lee J.-Y."/>
        </authorList>
    </citation>
    <scope>NUCLEOTIDE SEQUENCE [LARGE SCALE GENOMIC DNA]</scope>
    <source>
        <strain evidence="2 3">H23T48</strain>
    </source>
</reference>
<dbReference type="InterPro" id="IPR036568">
    <property type="entry name" value="GGCT-like_sf"/>
</dbReference>
<feature type="domain" description="Gamma-glutamylcyclotransferase AIG2-like" evidence="1">
    <location>
        <begin position="2"/>
        <end position="112"/>
    </location>
</feature>
<name>A0A3Q9G307_9ACTO</name>
<gene>
    <name evidence="2" type="ORF">EJ997_02710</name>
</gene>
<dbReference type="OrthoDB" id="9758772at2"/>
<dbReference type="AlphaFoldDB" id="A0A3Q9G307"/>
<accession>A0A3Q9G307</accession>
<dbReference type="Gene3D" id="3.10.490.10">
    <property type="entry name" value="Gamma-glutamyl cyclotransferase-like"/>
    <property type="match status" value="1"/>
</dbReference>
<dbReference type="EMBL" id="CP034593">
    <property type="protein sequence ID" value="AZQ76414.1"/>
    <property type="molecule type" value="Genomic_DNA"/>
</dbReference>